<evidence type="ECO:0000313" key="3">
    <source>
        <dbReference type="Proteomes" id="UP000033572"/>
    </source>
</evidence>
<protein>
    <submittedName>
        <fullName evidence="2">Uncharacterized protein</fullName>
    </submittedName>
</protein>
<dbReference type="EMBL" id="JYIU01000039">
    <property type="protein sequence ID" value="KJL22360.1"/>
    <property type="molecule type" value="Genomic_DNA"/>
</dbReference>
<name>A0A0F0KQG7_9MICO</name>
<reference evidence="2 3" key="1">
    <citation type="submission" date="2015-02" db="EMBL/GenBank/DDBJ databases">
        <title>Draft genome sequences of ten Microbacterium spp. with emphasis on heavy metal contaminated environments.</title>
        <authorList>
            <person name="Corretto E."/>
        </authorList>
    </citation>
    <scope>NUCLEOTIDE SEQUENCE [LARGE SCALE GENOMIC DNA]</scope>
    <source>
        <strain evidence="2 3">DSM 12966</strain>
    </source>
</reference>
<accession>A0A0F0KQG7</accession>
<organism evidence="2 3">
    <name type="scientific">Microbacterium foliorum</name>
    <dbReference type="NCBI Taxonomy" id="104336"/>
    <lineage>
        <taxon>Bacteria</taxon>
        <taxon>Bacillati</taxon>
        <taxon>Actinomycetota</taxon>
        <taxon>Actinomycetes</taxon>
        <taxon>Micrococcales</taxon>
        <taxon>Microbacteriaceae</taxon>
        <taxon>Microbacterium</taxon>
    </lineage>
</organism>
<comment type="caution">
    <text evidence="2">The sequence shown here is derived from an EMBL/GenBank/DDBJ whole genome shotgun (WGS) entry which is preliminary data.</text>
</comment>
<evidence type="ECO:0000313" key="2">
    <source>
        <dbReference type="EMBL" id="KJL22360.1"/>
    </source>
</evidence>
<keyword evidence="1" id="KW-1133">Transmembrane helix</keyword>
<dbReference type="PATRIC" id="fig|104336.4.peg.1514"/>
<keyword evidence="3" id="KW-1185">Reference proteome</keyword>
<dbReference type="KEGG" id="mfol:DXT68_13365"/>
<dbReference type="AlphaFoldDB" id="A0A0F0KQG7"/>
<evidence type="ECO:0000256" key="1">
    <source>
        <dbReference type="SAM" id="Phobius"/>
    </source>
</evidence>
<proteinExistence type="predicted"/>
<gene>
    <name evidence="2" type="ORF">RN50_01478</name>
</gene>
<sequence length="253" mass="28337">MRSPGVLVVRVGVSIWNAVGMGWSRAVGALWNVGFPFIVLNGVPVPAARDHDLFEWFAEIILPGIVGLATVAVTWAAVFAATSANRLAKDVETQRTKAAEERASEASKLRMQDMAIDDARVLHRWVVESLKPRYLRVGSEESPSRSQLEQAEIDARVALEQSLVPGADELLAMTRFDLKHLSKWLIPRDDDSVLTKAKKSMIRRKRLDRMNGRIRSWALDPQSETTRIRNDRQLADDDSVAYLMCGEGMIRET</sequence>
<keyword evidence="1" id="KW-0472">Membrane</keyword>
<keyword evidence="1" id="KW-0812">Transmembrane</keyword>
<feature type="transmembrane region" description="Helical" evidence="1">
    <location>
        <begin position="7"/>
        <end position="23"/>
    </location>
</feature>
<dbReference type="Proteomes" id="UP000033572">
    <property type="component" value="Unassembled WGS sequence"/>
</dbReference>
<feature type="transmembrane region" description="Helical" evidence="1">
    <location>
        <begin position="60"/>
        <end position="81"/>
    </location>
</feature>